<proteinExistence type="predicted"/>
<feature type="region of interest" description="Disordered" evidence="1">
    <location>
        <begin position="121"/>
        <end position="186"/>
    </location>
</feature>
<organism evidence="2 3">
    <name type="scientific">Fusarium denticulatum</name>
    <dbReference type="NCBI Taxonomy" id="48507"/>
    <lineage>
        <taxon>Eukaryota</taxon>
        <taxon>Fungi</taxon>
        <taxon>Dikarya</taxon>
        <taxon>Ascomycota</taxon>
        <taxon>Pezizomycotina</taxon>
        <taxon>Sordariomycetes</taxon>
        <taxon>Hypocreomycetidae</taxon>
        <taxon>Hypocreales</taxon>
        <taxon>Nectriaceae</taxon>
        <taxon>Fusarium</taxon>
        <taxon>Fusarium fujikuroi species complex</taxon>
    </lineage>
</organism>
<dbReference type="EMBL" id="JAAOAK010000544">
    <property type="protein sequence ID" value="KAF5661740.1"/>
    <property type="molecule type" value="Genomic_DNA"/>
</dbReference>
<gene>
    <name evidence="2" type="ORF">FDENT_13481</name>
</gene>
<keyword evidence="3" id="KW-1185">Reference proteome</keyword>
<evidence type="ECO:0000313" key="2">
    <source>
        <dbReference type="EMBL" id="KAF5661740.1"/>
    </source>
</evidence>
<protein>
    <submittedName>
        <fullName evidence="2">Uncharacterized protein</fullName>
    </submittedName>
</protein>
<dbReference type="AlphaFoldDB" id="A0A8H5T368"/>
<reference evidence="2 3" key="1">
    <citation type="submission" date="2020-05" db="EMBL/GenBank/DDBJ databases">
        <title>Identification and distribution of gene clusters putatively required for synthesis of sphingolipid metabolism inhibitors in phylogenetically diverse species of the filamentous fungus Fusarium.</title>
        <authorList>
            <person name="Kim H.-S."/>
            <person name="Busman M."/>
            <person name="Brown D.W."/>
            <person name="Divon H."/>
            <person name="Uhlig S."/>
            <person name="Proctor R.H."/>
        </authorList>
    </citation>
    <scope>NUCLEOTIDE SEQUENCE [LARGE SCALE GENOMIC DNA]</scope>
    <source>
        <strain evidence="2 3">NRRL 25311</strain>
    </source>
</reference>
<evidence type="ECO:0000313" key="3">
    <source>
        <dbReference type="Proteomes" id="UP000562682"/>
    </source>
</evidence>
<sequence>MVSSTTHGFDGSPVSIGDMAQTDGSERRFHGIHSMTSIHDKGGITGTAVIYLARYFSFIYTLQLLYNQHYNSTLIYNNSALLTQLNFYLHPKVSLNSTLLYSTTFTMAAFTLTFAPTTRSFGRSGYNKDGDDSDSKPTNNRGRSGYNEPEEGDSGRSGYNGPEDDDSSKGNKGRSGYNGPSDNDEE</sequence>
<name>A0A8H5T368_9HYPO</name>
<accession>A0A8H5T368</accession>
<feature type="compositionally biased region" description="Basic and acidic residues" evidence="1">
    <location>
        <begin position="126"/>
        <end position="135"/>
    </location>
</feature>
<comment type="caution">
    <text evidence="2">The sequence shown here is derived from an EMBL/GenBank/DDBJ whole genome shotgun (WGS) entry which is preliminary data.</text>
</comment>
<dbReference type="Proteomes" id="UP000562682">
    <property type="component" value="Unassembled WGS sequence"/>
</dbReference>
<evidence type="ECO:0000256" key="1">
    <source>
        <dbReference type="SAM" id="MobiDB-lite"/>
    </source>
</evidence>